<keyword evidence="8" id="KW-1185">Reference proteome</keyword>
<feature type="transmembrane region" description="Helical" evidence="5">
    <location>
        <begin position="29"/>
        <end position="48"/>
    </location>
</feature>
<evidence type="ECO:0000259" key="6">
    <source>
        <dbReference type="Pfam" id="PF04116"/>
    </source>
</evidence>
<evidence type="ECO:0000313" key="8">
    <source>
        <dbReference type="Proteomes" id="UP000006377"/>
    </source>
</evidence>
<feature type="domain" description="Fatty acid hydroxylase" evidence="6">
    <location>
        <begin position="114"/>
        <end position="247"/>
    </location>
</feature>
<dbReference type="GO" id="GO:0005506">
    <property type="term" value="F:iron ion binding"/>
    <property type="evidence" value="ECO:0007669"/>
    <property type="project" value="InterPro"/>
</dbReference>
<keyword evidence="2 5" id="KW-0812">Transmembrane</keyword>
<reference evidence="7 8" key="1">
    <citation type="journal article" date="2011" name="Stand. Genomic Sci.">
        <title>Complete genome sequence of Parvibaculum lavamentivorans type strain (DS-1(T)).</title>
        <authorList>
            <person name="Schleheck D."/>
            <person name="Weiss M."/>
            <person name="Pitluck S."/>
            <person name="Bruce D."/>
            <person name="Land M.L."/>
            <person name="Han S."/>
            <person name="Saunders E."/>
            <person name="Tapia R."/>
            <person name="Detter C."/>
            <person name="Brettin T."/>
            <person name="Han J."/>
            <person name="Woyke T."/>
            <person name="Goodwin L."/>
            <person name="Pennacchio L."/>
            <person name="Nolan M."/>
            <person name="Cook A.M."/>
            <person name="Kjelleberg S."/>
            <person name="Thomas T."/>
        </authorList>
    </citation>
    <scope>NUCLEOTIDE SEQUENCE [LARGE SCALE GENOMIC DNA]</scope>
    <source>
        <strain evidence="8">DS-1 / DSM 13023 / NCIMB 13966</strain>
    </source>
</reference>
<dbReference type="PANTHER" id="PTHR11863">
    <property type="entry name" value="STEROL DESATURASE"/>
    <property type="match status" value="1"/>
</dbReference>
<dbReference type="Proteomes" id="UP000006377">
    <property type="component" value="Chromosome"/>
</dbReference>
<organism evidence="7 8">
    <name type="scientific">Parvibaculum lavamentivorans (strain DS-1 / DSM 13023 / NCIMB 13966)</name>
    <dbReference type="NCBI Taxonomy" id="402881"/>
    <lineage>
        <taxon>Bacteria</taxon>
        <taxon>Pseudomonadati</taxon>
        <taxon>Pseudomonadota</taxon>
        <taxon>Alphaproteobacteria</taxon>
        <taxon>Hyphomicrobiales</taxon>
        <taxon>Parvibaculaceae</taxon>
        <taxon>Parvibaculum</taxon>
    </lineage>
</organism>
<feature type="transmembrane region" description="Helical" evidence="5">
    <location>
        <begin position="69"/>
        <end position="95"/>
    </location>
</feature>
<proteinExistence type="predicted"/>
<dbReference type="InterPro" id="IPR006694">
    <property type="entry name" value="Fatty_acid_hydroxylase"/>
</dbReference>
<evidence type="ECO:0000256" key="2">
    <source>
        <dbReference type="ARBA" id="ARBA00022692"/>
    </source>
</evidence>
<protein>
    <submittedName>
        <fullName evidence="7">Sterol desaturase</fullName>
    </submittedName>
</protein>
<feature type="transmembrane region" description="Helical" evidence="5">
    <location>
        <begin position="183"/>
        <end position="202"/>
    </location>
</feature>
<evidence type="ECO:0000256" key="4">
    <source>
        <dbReference type="ARBA" id="ARBA00023136"/>
    </source>
</evidence>
<dbReference type="HOGENOM" id="CLU_033631_3_2_5"/>
<dbReference type="GO" id="GO:0016491">
    <property type="term" value="F:oxidoreductase activity"/>
    <property type="evidence" value="ECO:0007669"/>
    <property type="project" value="InterPro"/>
</dbReference>
<evidence type="ECO:0000256" key="5">
    <source>
        <dbReference type="SAM" id="Phobius"/>
    </source>
</evidence>
<name>A7HP18_PARL1</name>
<accession>A7HP18</accession>
<dbReference type="InterPro" id="IPR050307">
    <property type="entry name" value="Sterol_Desaturase_Related"/>
</dbReference>
<dbReference type="Pfam" id="PF04116">
    <property type="entry name" value="FA_hydroxylase"/>
    <property type="match status" value="1"/>
</dbReference>
<dbReference type="AlphaFoldDB" id="A7HP18"/>
<comment type="subcellular location">
    <subcellularLocation>
        <location evidence="1">Membrane</location>
    </subcellularLocation>
</comment>
<keyword evidence="4 5" id="KW-0472">Membrane</keyword>
<dbReference type="GO" id="GO:0008610">
    <property type="term" value="P:lipid biosynthetic process"/>
    <property type="evidence" value="ECO:0007669"/>
    <property type="project" value="InterPro"/>
</dbReference>
<evidence type="ECO:0000256" key="1">
    <source>
        <dbReference type="ARBA" id="ARBA00004370"/>
    </source>
</evidence>
<evidence type="ECO:0000313" key="7">
    <source>
        <dbReference type="EMBL" id="ABS61651.1"/>
    </source>
</evidence>
<dbReference type="eggNOG" id="COG3000">
    <property type="taxonomic scope" value="Bacteria"/>
</dbReference>
<gene>
    <name evidence="7" type="ordered locus">Plav_0028</name>
</gene>
<dbReference type="EMBL" id="CP000774">
    <property type="protein sequence ID" value="ABS61651.1"/>
    <property type="molecule type" value="Genomic_DNA"/>
</dbReference>
<dbReference type="GO" id="GO:0016020">
    <property type="term" value="C:membrane"/>
    <property type="evidence" value="ECO:0007669"/>
    <property type="project" value="UniProtKB-SubCell"/>
</dbReference>
<sequence length="282" mass="31552">MHVLISRLLWPLLAGGSLSLIYLGMEAGHGILAFNLSYLGLALTIAVLERAMPHERGWLANDGQMGPDLAHTLLSKGIAQVIVTVIVFMGIAEWVKPADSPLWPESWPLAAQVALGLVLVEAGLYWKHRLAHEWPWLWRFHAVHHSVTRLWFFNTGRFHPVDTVTGLLVGIPLLLLLGAPQPVLLMVSAVTAVIGILTHCNIEMRCGPLSYVFNTPETHRWHHSKNLDEGNRNYGENLMLFDMLFGTYINPRRRPPADIGIEHEMPADFIGQLKIPFTRAPL</sequence>
<keyword evidence="3 5" id="KW-1133">Transmembrane helix</keyword>
<dbReference type="STRING" id="402881.Plav_0028"/>
<evidence type="ECO:0000256" key="3">
    <source>
        <dbReference type="ARBA" id="ARBA00022989"/>
    </source>
</evidence>
<dbReference type="RefSeq" id="WP_011994942.1">
    <property type="nucleotide sequence ID" value="NC_009719.1"/>
</dbReference>
<dbReference type="KEGG" id="pla:Plav_0028"/>